<name>A0A521BKI7_9FLAO</name>
<keyword evidence="2" id="KW-0413">Isomerase</keyword>
<dbReference type="NCBIfam" id="TIGR00035">
    <property type="entry name" value="asp_race"/>
    <property type="match status" value="1"/>
</dbReference>
<dbReference type="AlphaFoldDB" id="A0A521BKI7"/>
<dbReference type="GO" id="GO:0047661">
    <property type="term" value="F:amino-acid racemase activity"/>
    <property type="evidence" value="ECO:0007669"/>
    <property type="project" value="InterPro"/>
</dbReference>
<dbReference type="InterPro" id="IPR033134">
    <property type="entry name" value="Asp/Glu_racemase_AS_2"/>
</dbReference>
<dbReference type="Gene3D" id="3.40.50.1860">
    <property type="match status" value="2"/>
</dbReference>
<dbReference type="Proteomes" id="UP000316916">
    <property type="component" value="Unassembled WGS sequence"/>
</dbReference>
<dbReference type="PROSITE" id="PS00924">
    <property type="entry name" value="ASP_GLU_RACEMASE_2"/>
    <property type="match status" value="1"/>
</dbReference>
<reference evidence="3 4" key="1">
    <citation type="submission" date="2017-05" db="EMBL/GenBank/DDBJ databases">
        <authorList>
            <person name="Varghese N."/>
            <person name="Submissions S."/>
        </authorList>
    </citation>
    <scope>NUCLEOTIDE SEQUENCE [LARGE SCALE GENOMIC DNA]</scope>
    <source>
        <strain evidence="3 4">DSM 29371</strain>
    </source>
</reference>
<sequence length="238" mass="26472">MKKLGLVGGISWASTLDYYRLLNEGVNQQLGGLNFAECIIYSVNFNHFQQFNADYDWDATFELLYNAAENLKKSGAEAIVLCANTAHIVADRIEKQIGLPLIHITTATANAVQQKGLKKIGLLGTSYTMELDFYKDKLIEGGLEPLIPERSEDRDYIEDILRNELSRGIINPETKKNYLKIIQELIDRGAEGIILGCTEIPLLIKQEDVAVPVFDTIQIHVDAAVAFAVSNQNITVNS</sequence>
<dbReference type="EMBL" id="FXTC01000001">
    <property type="protein sequence ID" value="SMO47341.1"/>
    <property type="molecule type" value="Genomic_DNA"/>
</dbReference>
<dbReference type="SUPFAM" id="SSF53681">
    <property type="entry name" value="Aspartate/glutamate racemase"/>
    <property type="match status" value="2"/>
</dbReference>
<accession>A0A521BKI7</accession>
<comment type="similarity">
    <text evidence="1">Belongs to the aspartate/glutamate racemases family.</text>
</comment>
<evidence type="ECO:0000313" key="4">
    <source>
        <dbReference type="Proteomes" id="UP000316916"/>
    </source>
</evidence>
<dbReference type="PANTHER" id="PTHR21198">
    <property type="entry name" value="GLUTAMATE RACEMASE"/>
    <property type="match status" value="1"/>
</dbReference>
<organism evidence="3 4">
    <name type="scientific">Chryseobacterium rhizoplanae</name>
    <dbReference type="NCBI Taxonomy" id="1609531"/>
    <lineage>
        <taxon>Bacteria</taxon>
        <taxon>Pseudomonadati</taxon>
        <taxon>Bacteroidota</taxon>
        <taxon>Flavobacteriia</taxon>
        <taxon>Flavobacteriales</taxon>
        <taxon>Weeksellaceae</taxon>
        <taxon>Chryseobacterium group</taxon>
        <taxon>Chryseobacterium</taxon>
    </lineage>
</organism>
<evidence type="ECO:0000313" key="3">
    <source>
        <dbReference type="EMBL" id="SMO47341.1"/>
    </source>
</evidence>
<dbReference type="RefSeq" id="WP_142717015.1">
    <property type="nucleotide sequence ID" value="NZ_FXTC01000001.1"/>
</dbReference>
<proteinExistence type="inferred from homology"/>
<protein>
    <submittedName>
        <fullName evidence="3">Aspartate racemase</fullName>
    </submittedName>
</protein>
<keyword evidence="4" id="KW-1185">Reference proteome</keyword>
<gene>
    <name evidence="3" type="ORF">SAMN06265171_1011067</name>
</gene>
<dbReference type="Pfam" id="PF01177">
    <property type="entry name" value="Asp_Glu_race"/>
    <property type="match status" value="1"/>
</dbReference>
<evidence type="ECO:0000256" key="2">
    <source>
        <dbReference type="ARBA" id="ARBA00023235"/>
    </source>
</evidence>
<dbReference type="InterPro" id="IPR004380">
    <property type="entry name" value="Asp_race"/>
</dbReference>
<dbReference type="InterPro" id="IPR001920">
    <property type="entry name" value="Asp/Glu_race"/>
</dbReference>
<dbReference type="InterPro" id="IPR015942">
    <property type="entry name" value="Asp/Glu/hydantoin_racemase"/>
</dbReference>
<evidence type="ECO:0000256" key="1">
    <source>
        <dbReference type="ARBA" id="ARBA00007847"/>
    </source>
</evidence>
<dbReference type="PANTHER" id="PTHR21198:SF7">
    <property type="entry name" value="ASPARTATE-GLUTAMATE RACEMASE FAMILY"/>
    <property type="match status" value="1"/>
</dbReference>